<dbReference type="PANTHER" id="PTHR31008:SF16">
    <property type="entry name" value="TOLL-INTERLEUKIN-RESISTANCE (TIR) DOMAIN FAMILY PROTEIN"/>
    <property type="match status" value="1"/>
</dbReference>
<gene>
    <name evidence="2" type="ORF">VFH_I073560</name>
</gene>
<name>A0AAV0Z9F0_VICFA</name>
<evidence type="ECO:0000313" key="3">
    <source>
        <dbReference type="Proteomes" id="UP001157006"/>
    </source>
</evidence>
<dbReference type="Proteomes" id="UP001157006">
    <property type="component" value="Chromosome 1S"/>
</dbReference>
<dbReference type="AlphaFoldDB" id="A0AAV0Z9F0"/>
<dbReference type="EMBL" id="OX451735">
    <property type="protein sequence ID" value="CAI8593085.1"/>
    <property type="molecule type" value="Genomic_DNA"/>
</dbReference>
<feature type="domain" description="TIR" evidence="1">
    <location>
        <begin position="27"/>
        <end position="175"/>
    </location>
</feature>
<evidence type="ECO:0000259" key="1">
    <source>
        <dbReference type="PROSITE" id="PS50104"/>
    </source>
</evidence>
<evidence type="ECO:0000313" key="2">
    <source>
        <dbReference type="EMBL" id="CAI8593085.1"/>
    </source>
</evidence>
<reference evidence="2 3" key="1">
    <citation type="submission" date="2023-01" db="EMBL/GenBank/DDBJ databases">
        <authorList>
            <person name="Kreplak J."/>
        </authorList>
    </citation>
    <scope>NUCLEOTIDE SEQUENCE [LARGE SCALE GENOMIC DNA]</scope>
</reference>
<dbReference type="PROSITE" id="PS50104">
    <property type="entry name" value="TIR"/>
    <property type="match status" value="1"/>
</dbReference>
<dbReference type="GO" id="GO:0007165">
    <property type="term" value="P:signal transduction"/>
    <property type="evidence" value="ECO:0007669"/>
    <property type="project" value="InterPro"/>
</dbReference>
<dbReference type="SMART" id="SM00255">
    <property type="entry name" value="TIR"/>
    <property type="match status" value="1"/>
</dbReference>
<protein>
    <recommendedName>
        <fullName evidence="1">TIR domain-containing protein</fullName>
    </recommendedName>
</protein>
<dbReference type="PANTHER" id="PTHR31008">
    <property type="entry name" value="COP1-INTERACTING PROTEIN-RELATED"/>
    <property type="match status" value="1"/>
</dbReference>
<dbReference type="Gene3D" id="3.40.50.10140">
    <property type="entry name" value="Toll/interleukin-1 receptor homology (TIR) domain"/>
    <property type="match status" value="1"/>
</dbReference>
<proteinExistence type="predicted"/>
<dbReference type="InterPro" id="IPR035897">
    <property type="entry name" value="Toll_tir_struct_dom_sf"/>
</dbReference>
<dbReference type="SUPFAM" id="SSF52200">
    <property type="entry name" value="Toll/Interleukin receptor TIR domain"/>
    <property type="match status" value="1"/>
</dbReference>
<dbReference type="Pfam" id="PF01582">
    <property type="entry name" value="TIR"/>
    <property type="match status" value="1"/>
</dbReference>
<organism evidence="2 3">
    <name type="scientific">Vicia faba</name>
    <name type="common">Broad bean</name>
    <name type="synonym">Faba vulgaris</name>
    <dbReference type="NCBI Taxonomy" id="3906"/>
    <lineage>
        <taxon>Eukaryota</taxon>
        <taxon>Viridiplantae</taxon>
        <taxon>Streptophyta</taxon>
        <taxon>Embryophyta</taxon>
        <taxon>Tracheophyta</taxon>
        <taxon>Spermatophyta</taxon>
        <taxon>Magnoliopsida</taxon>
        <taxon>eudicotyledons</taxon>
        <taxon>Gunneridae</taxon>
        <taxon>Pentapetalae</taxon>
        <taxon>rosids</taxon>
        <taxon>fabids</taxon>
        <taxon>Fabales</taxon>
        <taxon>Fabaceae</taxon>
        <taxon>Papilionoideae</taxon>
        <taxon>50 kb inversion clade</taxon>
        <taxon>NPAAA clade</taxon>
        <taxon>Hologalegina</taxon>
        <taxon>IRL clade</taxon>
        <taxon>Fabeae</taxon>
        <taxon>Vicia</taxon>
    </lineage>
</organism>
<dbReference type="InterPro" id="IPR000157">
    <property type="entry name" value="TIR_dom"/>
</dbReference>
<sequence length="212" mass="24322">MQTSLAMKGLFNYHRNSAQVLAKRLIEPCDVFLNHRSPDTKRTVATLLYDNLRMHGFNPFLDEKNMKPGDKLFDKINGGVVECKIGVAVFSPRYCESYFCLHELALLTACKKKVIPIFCDVKPSQLHVVNHGNWSNDELRRFRWALDEAKNTVGLTFNSSKGNLSEFVANASEIIIESMTELQNEEQMKYMQMKQMTAGNHFRKHMHLPIPA</sequence>
<keyword evidence="3" id="KW-1185">Reference proteome</keyword>
<accession>A0AAV0Z9F0</accession>